<organism evidence="1 2">
    <name type="scientific">Mammaliicoccus sciuri</name>
    <name type="common">Staphylococcus sciuri</name>
    <dbReference type="NCBI Taxonomy" id="1296"/>
    <lineage>
        <taxon>Bacteria</taxon>
        <taxon>Bacillati</taxon>
        <taxon>Bacillota</taxon>
        <taxon>Bacilli</taxon>
        <taxon>Bacillales</taxon>
        <taxon>Staphylococcaceae</taxon>
        <taxon>Mammaliicoccus</taxon>
    </lineage>
</organism>
<name>A0AB37HJH0_MAMSC</name>
<dbReference type="Proteomes" id="UP000640299">
    <property type="component" value="Chromosome"/>
</dbReference>
<dbReference type="EMBL" id="CP069389">
    <property type="protein sequence ID" value="QRN90941.1"/>
    <property type="molecule type" value="Genomic_DNA"/>
</dbReference>
<protein>
    <submittedName>
        <fullName evidence="1">Uncharacterized protein</fullName>
    </submittedName>
</protein>
<proteinExistence type="predicted"/>
<evidence type="ECO:0000313" key="2">
    <source>
        <dbReference type="Proteomes" id="UP000640299"/>
    </source>
</evidence>
<evidence type="ECO:0000313" key="1">
    <source>
        <dbReference type="EMBL" id="QRN90941.1"/>
    </source>
</evidence>
<reference evidence="1" key="1">
    <citation type="submission" date="2021-02" db="EMBL/GenBank/DDBJ databases">
        <title>cfr and optrA-positive Staphylococcus spp.</title>
        <authorList>
            <person name="Chen L."/>
        </authorList>
    </citation>
    <scope>NUCLEOTIDE SEQUENCE</scope>
    <source>
        <strain evidence="1">GDQ20D70P</strain>
    </source>
</reference>
<sequence length="42" mass="4692">MKYTVPNVFLGLTGKVNGQLYIVIHGKEGIVTEVQFSFTIYS</sequence>
<gene>
    <name evidence="1" type="ORF">JRU67_12975</name>
</gene>
<accession>A0AB37HJH0</accession>
<dbReference type="AlphaFoldDB" id="A0AB37HJH0"/>
<dbReference type="RefSeq" id="WP_204178290.1">
    <property type="nucleotide sequence ID" value="NZ_CP069389.1"/>
</dbReference>